<reference evidence="9 10" key="1">
    <citation type="submission" date="2016-11" db="EMBL/GenBank/DDBJ databases">
        <authorList>
            <person name="Jaros S."/>
            <person name="Januszkiewicz K."/>
            <person name="Wedrychowicz H."/>
        </authorList>
    </citation>
    <scope>NUCLEOTIDE SEQUENCE [LARGE SCALE GENOMIC DNA]</scope>
    <source>
        <strain evidence="9 10">DSM 15930</strain>
    </source>
</reference>
<keyword evidence="2 7" id="KW-0813">Transport</keyword>
<dbReference type="Proteomes" id="UP000184038">
    <property type="component" value="Unassembled WGS sequence"/>
</dbReference>
<protein>
    <submittedName>
        <fullName evidence="9">Peptide/nickel transport system permease protein</fullName>
    </submittedName>
</protein>
<keyword evidence="4 7" id="KW-0812">Transmembrane</keyword>
<feature type="domain" description="ABC transmembrane type-1" evidence="8">
    <location>
        <begin position="102"/>
        <end position="313"/>
    </location>
</feature>
<evidence type="ECO:0000256" key="4">
    <source>
        <dbReference type="ARBA" id="ARBA00022692"/>
    </source>
</evidence>
<gene>
    <name evidence="9" type="ORF">SAMN02746066_02502</name>
</gene>
<evidence type="ECO:0000313" key="9">
    <source>
        <dbReference type="EMBL" id="SHM58323.1"/>
    </source>
</evidence>
<evidence type="ECO:0000256" key="5">
    <source>
        <dbReference type="ARBA" id="ARBA00022989"/>
    </source>
</evidence>
<evidence type="ECO:0000256" key="2">
    <source>
        <dbReference type="ARBA" id="ARBA00022448"/>
    </source>
</evidence>
<comment type="subcellular location">
    <subcellularLocation>
        <location evidence="1 7">Cell membrane</location>
        <topology evidence="1 7">Multi-pass membrane protein</topology>
    </subcellularLocation>
</comment>
<dbReference type="OrthoDB" id="9806409at2"/>
<dbReference type="CDD" id="cd06261">
    <property type="entry name" value="TM_PBP2"/>
    <property type="match status" value="1"/>
</dbReference>
<evidence type="ECO:0000256" key="3">
    <source>
        <dbReference type="ARBA" id="ARBA00022475"/>
    </source>
</evidence>
<dbReference type="RefSeq" id="WP_073288134.1">
    <property type="nucleotide sequence ID" value="NZ_FRCP01000012.1"/>
</dbReference>
<dbReference type="InterPro" id="IPR035906">
    <property type="entry name" value="MetI-like_sf"/>
</dbReference>
<keyword evidence="5 7" id="KW-1133">Transmembrane helix</keyword>
<feature type="transmembrane region" description="Helical" evidence="7">
    <location>
        <begin position="106"/>
        <end position="129"/>
    </location>
</feature>
<feature type="transmembrane region" description="Helical" evidence="7">
    <location>
        <begin position="190"/>
        <end position="213"/>
    </location>
</feature>
<sequence>MAKYIVKRLMYMVFVFFIMSILMFGIYKMVPGDPARLLLEGSKASMKPEVYEMQYQQARERLGLDKPIPVQYVVWITNMLQGDFGYSSNYRKDVIDVVAEPLRNTIQLNVLAIIVVFVITIPLGIMCAVKKRSTFDNVIQVFSVVGYSLPTIIISLVLICFLAVKTPIFPVSGVNSVGFSGTAIQKFFDMLWHMALPVLVIVLGSIGSITRYVRAAMIESLSMDYIRTARSKGVRERVVIYSHAFRNALLPIVTIVTGWIVSVFSGSVIIETIFLWPGIGKVLYDGLMQQDFMVVLAMQMFYVIIALLGNLLMDIAYCMVDPRVKLD</sequence>
<dbReference type="Pfam" id="PF19300">
    <property type="entry name" value="BPD_transp_1_N"/>
    <property type="match status" value="1"/>
</dbReference>
<proteinExistence type="inferred from homology"/>
<dbReference type="PANTHER" id="PTHR30465">
    <property type="entry name" value="INNER MEMBRANE ABC TRANSPORTER"/>
    <property type="match status" value="1"/>
</dbReference>
<dbReference type="InterPro" id="IPR045621">
    <property type="entry name" value="BPD_transp_1_N"/>
</dbReference>
<feature type="transmembrane region" description="Helical" evidence="7">
    <location>
        <begin position="141"/>
        <end position="164"/>
    </location>
</feature>
<dbReference type="Gene3D" id="1.10.3720.10">
    <property type="entry name" value="MetI-like"/>
    <property type="match status" value="1"/>
</dbReference>
<dbReference type="GO" id="GO:0005886">
    <property type="term" value="C:plasma membrane"/>
    <property type="evidence" value="ECO:0007669"/>
    <property type="project" value="UniProtKB-SubCell"/>
</dbReference>
<dbReference type="STRING" id="1120996.SAMN02746066_02502"/>
<name>A0A1M7K016_9FIRM</name>
<feature type="transmembrane region" description="Helical" evidence="7">
    <location>
        <begin position="9"/>
        <end position="30"/>
    </location>
</feature>
<dbReference type="GO" id="GO:0055085">
    <property type="term" value="P:transmembrane transport"/>
    <property type="evidence" value="ECO:0007669"/>
    <property type="project" value="InterPro"/>
</dbReference>
<dbReference type="EMBL" id="FRCP01000012">
    <property type="protein sequence ID" value="SHM58323.1"/>
    <property type="molecule type" value="Genomic_DNA"/>
</dbReference>
<keyword evidence="6 7" id="KW-0472">Membrane</keyword>
<comment type="similarity">
    <text evidence="7">Belongs to the binding-protein-dependent transport system permease family.</text>
</comment>
<evidence type="ECO:0000259" key="8">
    <source>
        <dbReference type="PROSITE" id="PS50928"/>
    </source>
</evidence>
<evidence type="ECO:0000313" key="10">
    <source>
        <dbReference type="Proteomes" id="UP000184038"/>
    </source>
</evidence>
<dbReference type="SUPFAM" id="SSF161098">
    <property type="entry name" value="MetI-like"/>
    <property type="match status" value="1"/>
</dbReference>
<dbReference type="Pfam" id="PF00528">
    <property type="entry name" value="BPD_transp_1"/>
    <property type="match status" value="1"/>
</dbReference>
<dbReference type="PANTHER" id="PTHR30465:SF0">
    <property type="entry name" value="OLIGOPEPTIDE TRANSPORT SYSTEM PERMEASE PROTEIN APPB"/>
    <property type="match status" value="1"/>
</dbReference>
<dbReference type="InterPro" id="IPR000515">
    <property type="entry name" value="MetI-like"/>
</dbReference>
<accession>A0A1M7K016</accession>
<evidence type="ECO:0000256" key="1">
    <source>
        <dbReference type="ARBA" id="ARBA00004651"/>
    </source>
</evidence>
<keyword evidence="3" id="KW-1003">Cell membrane</keyword>
<feature type="transmembrane region" description="Helical" evidence="7">
    <location>
        <begin position="249"/>
        <end position="276"/>
    </location>
</feature>
<organism evidence="9 10">
    <name type="scientific">Anaerosporobacter mobilis DSM 15930</name>
    <dbReference type="NCBI Taxonomy" id="1120996"/>
    <lineage>
        <taxon>Bacteria</taxon>
        <taxon>Bacillati</taxon>
        <taxon>Bacillota</taxon>
        <taxon>Clostridia</taxon>
        <taxon>Lachnospirales</taxon>
        <taxon>Lachnospiraceae</taxon>
        <taxon>Anaerosporobacter</taxon>
    </lineage>
</organism>
<dbReference type="PROSITE" id="PS50928">
    <property type="entry name" value="ABC_TM1"/>
    <property type="match status" value="1"/>
</dbReference>
<evidence type="ECO:0000256" key="6">
    <source>
        <dbReference type="ARBA" id="ARBA00023136"/>
    </source>
</evidence>
<feature type="transmembrane region" description="Helical" evidence="7">
    <location>
        <begin position="296"/>
        <end position="320"/>
    </location>
</feature>
<keyword evidence="10" id="KW-1185">Reference proteome</keyword>
<dbReference type="AlphaFoldDB" id="A0A1M7K016"/>
<evidence type="ECO:0000256" key="7">
    <source>
        <dbReference type="RuleBase" id="RU363032"/>
    </source>
</evidence>